<dbReference type="InterPro" id="IPR004960">
    <property type="entry name" value="LipA_acyltrans"/>
</dbReference>
<dbReference type="PANTHER" id="PTHR30606:SF9">
    <property type="entry name" value="LIPID A BIOSYNTHESIS LAUROYLTRANSFERASE"/>
    <property type="match status" value="1"/>
</dbReference>
<evidence type="ECO:0000256" key="6">
    <source>
        <dbReference type="ARBA" id="ARBA00023315"/>
    </source>
</evidence>
<dbReference type="Proteomes" id="UP000070433">
    <property type="component" value="Chromosome"/>
</dbReference>
<keyword evidence="8" id="KW-1185">Reference proteome</keyword>
<evidence type="ECO:0000313" key="7">
    <source>
        <dbReference type="EMBL" id="AMO23746.1"/>
    </source>
</evidence>
<dbReference type="GO" id="GO:0009247">
    <property type="term" value="P:glycolipid biosynthetic process"/>
    <property type="evidence" value="ECO:0007669"/>
    <property type="project" value="UniProtKB-ARBA"/>
</dbReference>
<protein>
    <submittedName>
        <fullName evidence="7">Lipid A biosynthesis acyltransferase</fullName>
    </submittedName>
</protein>
<evidence type="ECO:0000256" key="5">
    <source>
        <dbReference type="ARBA" id="ARBA00023136"/>
    </source>
</evidence>
<keyword evidence="5" id="KW-0472">Membrane</keyword>
<keyword evidence="2" id="KW-1003">Cell membrane</keyword>
<gene>
    <name evidence="7" type="ORF">UC35_13790</name>
</gene>
<comment type="subcellular location">
    <subcellularLocation>
        <location evidence="1">Cell inner membrane</location>
    </subcellularLocation>
</comment>
<accession>A0A127JUR7</accession>
<evidence type="ECO:0000256" key="2">
    <source>
        <dbReference type="ARBA" id="ARBA00022475"/>
    </source>
</evidence>
<evidence type="ECO:0000256" key="4">
    <source>
        <dbReference type="ARBA" id="ARBA00022679"/>
    </source>
</evidence>
<keyword evidence="6 7" id="KW-0012">Acyltransferase</keyword>
<keyword evidence="4 7" id="KW-0808">Transferase</keyword>
<dbReference type="CDD" id="cd07984">
    <property type="entry name" value="LPLAT_LABLAT-like"/>
    <property type="match status" value="1"/>
</dbReference>
<keyword evidence="3" id="KW-0997">Cell inner membrane</keyword>
<dbReference type="GO" id="GO:0005886">
    <property type="term" value="C:plasma membrane"/>
    <property type="evidence" value="ECO:0007669"/>
    <property type="project" value="UniProtKB-SubCell"/>
</dbReference>
<dbReference type="EMBL" id="CP010951">
    <property type="protein sequence ID" value="AMO23746.1"/>
    <property type="molecule type" value="Genomic_DNA"/>
</dbReference>
<dbReference type="RefSeq" id="WP_061500637.1">
    <property type="nucleotide sequence ID" value="NZ_CP010951.1"/>
</dbReference>
<dbReference type="OrthoDB" id="9803456at2"/>
<proteinExistence type="predicted"/>
<evidence type="ECO:0000256" key="1">
    <source>
        <dbReference type="ARBA" id="ARBA00004533"/>
    </source>
</evidence>
<dbReference type="AlphaFoldDB" id="A0A127JUR7"/>
<reference evidence="7 8" key="1">
    <citation type="journal article" date="2014" name="Int. J. Syst. Evol. Microbiol.">
        <title>Ramlibacter solisilvae sp. nov., isolated from forest soil, and emended description of the genus Ramlibacter.</title>
        <authorList>
            <person name="Lee H.J."/>
            <person name="Lee S.H."/>
            <person name="Lee S.S."/>
            <person name="Lee J.S."/>
            <person name="Kim Y."/>
            <person name="Kim S.C."/>
            <person name="Jeon C.O."/>
        </authorList>
    </citation>
    <scope>NUCLEOTIDE SEQUENCE [LARGE SCALE GENOMIC DNA]</scope>
    <source>
        <strain evidence="7 8">5-10</strain>
    </source>
</reference>
<dbReference type="PIRSF" id="PIRSF026649">
    <property type="entry name" value="MsbB"/>
    <property type="match status" value="1"/>
</dbReference>
<organism evidence="7 8">
    <name type="scientific">Ramlibacter tataouinensis</name>
    <dbReference type="NCBI Taxonomy" id="94132"/>
    <lineage>
        <taxon>Bacteria</taxon>
        <taxon>Pseudomonadati</taxon>
        <taxon>Pseudomonadota</taxon>
        <taxon>Betaproteobacteria</taxon>
        <taxon>Burkholderiales</taxon>
        <taxon>Comamonadaceae</taxon>
        <taxon>Ramlibacter</taxon>
    </lineage>
</organism>
<dbReference type="PATRIC" id="fig|94132.3.peg.2809"/>
<evidence type="ECO:0000256" key="3">
    <source>
        <dbReference type="ARBA" id="ARBA00022519"/>
    </source>
</evidence>
<sequence length="289" mass="32951">MMSRLGILFMRLLAFLPLPLVRALGHALGLLLYLVVVPRRRVVRVNLRLCFPQWSEAQRRQVMRDVFIYVTQSFLDRAWLWHADPEVVRRRVKLTGAVHELAGEAPTILFAPHFVGLDAGVTGVTQQIPRRVIGIYTQQSNKVVDAWVLKGRHRFGIRPRPMNRSEGVREIVSAIREGDLMYLLPDMNFGPEESIFVPFYGVSAATVPSLSRFARLGRAKVVPLVTRLTPEGYEVRVLESWAAFPSADAEADTALMNKRLEGYIDEMPAQYYWVHKRFKTRPPGEPGVY</sequence>
<name>A0A127JUR7_9BURK</name>
<dbReference type="Pfam" id="PF03279">
    <property type="entry name" value="Lip_A_acyltrans"/>
    <property type="match status" value="1"/>
</dbReference>
<evidence type="ECO:0000313" key="8">
    <source>
        <dbReference type="Proteomes" id="UP000070433"/>
    </source>
</evidence>
<dbReference type="GO" id="GO:0016746">
    <property type="term" value="F:acyltransferase activity"/>
    <property type="evidence" value="ECO:0007669"/>
    <property type="project" value="UniProtKB-KW"/>
</dbReference>
<dbReference type="PANTHER" id="PTHR30606">
    <property type="entry name" value="LIPID A BIOSYNTHESIS LAUROYL ACYLTRANSFERASE"/>
    <property type="match status" value="1"/>
</dbReference>